<dbReference type="GO" id="GO:0009450">
    <property type="term" value="P:gamma-aminobutyric acid catabolic process"/>
    <property type="evidence" value="ECO:0007669"/>
    <property type="project" value="TreeGrafter"/>
</dbReference>
<organism evidence="4 5">
    <name type="scientific">Leucobacter komagatae</name>
    <dbReference type="NCBI Taxonomy" id="55969"/>
    <lineage>
        <taxon>Bacteria</taxon>
        <taxon>Bacillati</taxon>
        <taxon>Actinomycetota</taxon>
        <taxon>Actinomycetes</taxon>
        <taxon>Micrococcales</taxon>
        <taxon>Microbacteriaceae</taxon>
        <taxon>Leucobacter</taxon>
    </lineage>
</organism>
<comment type="caution">
    <text evidence="4">The sequence shown here is derived from an EMBL/GenBank/DDBJ whole genome shotgun (WGS) entry which is preliminary data.</text>
</comment>
<sequence>MQTSLQTHDAFLSSFDGGARIPGIDSTSLDRFDVVDPATGAAFTQVSNAPIELADHCLEVAGRGLRAWSGQSARARSNVLLRAAELLIERIEVIAATMTREMGKPLDESRAEVRFSADYLRWYSEEAVRSYGGYREAPAGGARLIVTRQPVGIALLITPWNFPLAMGARKAAAALAAGCSVILKPAEATPLSSLLLGDVLLEAGVPPEAFQVVTTSDSSGWSRTLMGDARLKKVSFTGSTRVGSMLIEQSAQHVQKLSLELGGDAPFLVFNDADLDRAVNSAVISKIRNGGQACVAANRFLVQDGIAAEFTAELSKRLNALTVGSGFADGVDLGPLISGQARKQVRGLVDGALELGAEDACAAPQPGGDGFFMNPAVLTNVPESATIASAEIFAPIAVVGTFSTDAEAVAKANNTPFGLAGYVFSQDIDRAFGVAHALDVGVLGINKGLVADASSPFGGIGYSGYGKEGGIEGMQDFQTLKQFNLDSPAATLLG</sequence>
<dbReference type="Gene3D" id="3.40.309.10">
    <property type="entry name" value="Aldehyde Dehydrogenase, Chain A, domain 2"/>
    <property type="match status" value="1"/>
</dbReference>
<evidence type="ECO:0000256" key="1">
    <source>
        <dbReference type="ARBA" id="ARBA00009986"/>
    </source>
</evidence>
<evidence type="ECO:0000313" key="5">
    <source>
        <dbReference type="Proteomes" id="UP000319094"/>
    </source>
</evidence>
<dbReference type="SUPFAM" id="SSF53720">
    <property type="entry name" value="ALDH-like"/>
    <property type="match status" value="1"/>
</dbReference>
<protein>
    <submittedName>
        <fullName evidence="4">Succinate-semialdehyde dehydrogenase/glutarate-semialdehyde dehydrogenase</fullName>
    </submittedName>
</protein>
<proteinExistence type="inferred from homology"/>
<dbReference type="PANTHER" id="PTHR43353">
    <property type="entry name" value="SUCCINATE-SEMIALDEHYDE DEHYDROGENASE, MITOCHONDRIAL"/>
    <property type="match status" value="1"/>
</dbReference>
<evidence type="ECO:0000259" key="3">
    <source>
        <dbReference type="Pfam" id="PF00171"/>
    </source>
</evidence>
<feature type="domain" description="Aldehyde dehydrogenase" evidence="3">
    <location>
        <begin position="25"/>
        <end position="482"/>
    </location>
</feature>
<dbReference type="RefSeq" id="WP_141886427.1">
    <property type="nucleotide sequence ID" value="NZ_BAAAUY010000014.1"/>
</dbReference>
<keyword evidence="2" id="KW-0560">Oxidoreductase</keyword>
<evidence type="ECO:0000313" key="4">
    <source>
        <dbReference type="EMBL" id="TQL43058.1"/>
    </source>
</evidence>
<gene>
    <name evidence="4" type="ORF">FB468_1073</name>
</gene>
<dbReference type="CDD" id="cd07103">
    <property type="entry name" value="ALDH_F5_SSADH_GabD"/>
    <property type="match status" value="1"/>
</dbReference>
<dbReference type="InterPro" id="IPR015590">
    <property type="entry name" value="Aldehyde_DH_dom"/>
</dbReference>
<dbReference type="EMBL" id="VFON01000001">
    <property type="protein sequence ID" value="TQL43058.1"/>
    <property type="molecule type" value="Genomic_DNA"/>
</dbReference>
<dbReference type="GO" id="GO:0004777">
    <property type="term" value="F:succinate-semialdehyde dehydrogenase (NAD+) activity"/>
    <property type="evidence" value="ECO:0007669"/>
    <property type="project" value="TreeGrafter"/>
</dbReference>
<name>A0A542Y4S7_9MICO</name>
<dbReference type="Proteomes" id="UP000319094">
    <property type="component" value="Unassembled WGS sequence"/>
</dbReference>
<dbReference type="InterPro" id="IPR016163">
    <property type="entry name" value="Ald_DH_C"/>
</dbReference>
<comment type="similarity">
    <text evidence="1">Belongs to the aldehyde dehydrogenase family.</text>
</comment>
<dbReference type="Pfam" id="PF00171">
    <property type="entry name" value="Aldedh"/>
    <property type="match status" value="1"/>
</dbReference>
<dbReference type="OrthoDB" id="6882680at2"/>
<dbReference type="Gene3D" id="3.40.605.10">
    <property type="entry name" value="Aldehyde Dehydrogenase, Chain A, domain 1"/>
    <property type="match status" value="1"/>
</dbReference>
<dbReference type="FunFam" id="3.40.309.10:FF:000004">
    <property type="entry name" value="Succinate-semialdehyde dehydrogenase I"/>
    <property type="match status" value="1"/>
</dbReference>
<dbReference type="PANTHER" id="PTHR43353:SF5">
    <property type="entry name" value="SUCCINATE-SEMIALDEHYDE DEHYDROGENASE, MITOCHONDRIAL"/>
    <property type="match status" value="1"/>
</dbReference>
<dbReference type="InterPro" id="IPR016161">
    <property type="entry name" value="Ald_DH/histidinol_DH"/>
</dbReference>
<dbReference type="InterPro" id="IPR016162">
    <property type="entry name" value="Ald_DH_N"/>
</dbReference>
<dbReference type="InterPro" id="IPR050740">
    <property type="entry name" value="Aldehyde_DH_Superfamily"/>
</dbReference>
<keyword evidence="5" id="KW-1185">Reference proteome</keyword>
<reference evidence="4 5" key="1">
    <citation type="submission" date="2019-06" db="EMBL/GenBank/DDBJ databases">
        <title>Sequencing the genomes of 1000 actinobacteria strains.</title>
        <authorList>
            <person name="Klenk H.-P."/>
        </authorList>
    </citation>
    <scope>NUCLEOTIDE SEQUENCE [LARGE SCALE GENOMIC DNA]</scope>
    <source>
        <strain evidence="4 5">DSM 8803</strain>
    </source>
</reference>
<evidence type="ECO:0000256" key="2">
    <source>
        <dbReference type="ARBA" id="ARBA00023002"/>
    </source>
</evidence>
<dbReference type="FunFam" id="3.40.605.10:FF:000007">
    <property type="entry name" value="NAD/NADP-dependent betaine aldehyde dehydrogenase"/>
    <property type="match status" value="1"/>
</dbReference>
<accession>A0A542Y4S7</accession>
<dbReference type="AlphaFoldDB" id="A0A542Y4S7"/>